<evidence type="ECO:0000313" key="2">
    <source>
        <dbReference type="EMBL" id="ABF57523.1"/>
    </source>
</evidence>
<name>A7IYE0_9CAUD</name>
<dbReference type="InterPro" id="IPR038726">
    <property type="entry name" value="PDDEXK_AddAB-type"/>
</dbReference>
<feature type="domain" description="PD-(D/E)XK endonuclease-like" evidence="1">
    <location>
        <begin position="13"/>
        <end position="349"/>
    </location>
</feature>
<dbReference type="Pfam" id="PF12705">
    <property type="entry name" value="PDDEXK_1"/>
    <property type="match status" value="1"/>
</dbReference>
<dbReference type="InterPro" id="IPR011604">
    <property type="entry name" value="PDDEXK-like_dom_sf"/>
</dbReference>
<reference evidence="2 3" key="1">
    <citation type="journal article" date="2008" name="Virology">
        <title>Genome sequence of the lytic bacteriophage P1201 from Corynebacterium glutamicum NCHU 87078: Evolutionary relationships to phages from Corynebacterineae.</title>
        <authorList>
            <person name="Chen C.L."/>
            <person name="Pan T.Y."/>
            <person name="Kan S.C."/>
            <person name="Kuan Y.C."/>
            <person name="Hong L.Y."/>
            <person name="Chiu K.R."/>
            <person name="Sheu C.S."/>
            <person name="Yang J.S."/>
            <person name="Hsu W.H."/>
            <person name="Hu H.Y."/>
        </authorList>
    </citation>
    <scope>NUCLEOTIDE SEQUENCE</scope>
</reference>
<protein>
    <submittedName>
        <fullName evidence="2">Gp73</fullName>
    </submittedName>
</protein>
<dbReference type="KEGG" id="vg:5745524"/>
<organism evidence="2 3">
    <name type="scientific">Corynebacterium phage P1201</name>
    <dbReference type="NCBI Taxonomy" id="384848"/>
    <lineage>
        <taxon>Viruses</taxon>
        <taxon>Duplodnaviria</taxon>
        <taxon>Heunggongvirae</taxon>
        <taxon>Uroviricota</taxon>
        <taxon>Caudoviricetes</taxon>
        <taxon>Zierdtviridae</taxon>
        <taxon>Toshachvirinae</taxon>
        <taxon>Chunghsingvirus</taxon>
        <taxon>Chunghsingvirus P1201</taxon>
        <taxon>Corynebacterium virus P1201</taxon>
    </lineage>
</organism>
<proteinExistence type="predicted"/>
<dbReference type="Gene3D" id="3.90.320.10">
    <property type="match status" value="1"/>
</dbReference>
<evidence type="ECO:0000259" key="1">
    <source>
        <dbReference type="Pfam" id="PF12705"/>
    </source>
</evidence>
<dbReference type="Proteomes" id="UP000002414">
    <property type="component" value="Segment"/>
</dbReference>
<sequence length="378" mass="43559">MAQEPEVRLRTSERNLFKRCQWAWERSYVDKLNTRRESPALWFGTGIHLALERWYIPGKERGKDPIETWEEYCDKTRGDTQYVNTQLDGDSTEVVEAKVLGSAMLREYLKYYGNEPHLEVIQAEQTFNVKVKYPALYADEEVWEIREREEWAEYVGTIDLVVRDSRDGKIYLWDHKTAKQLGSSNTQYLPLDDQAGSYWAVADLILRDKGLIDKTETISGIVYNYLVKRKPDERPRNAEGKCTNKPVKADFVKALEEAGIESPGKASLADLKELAEKKEIEVFGAESKFQPAPLFERKTVFRSPGERKSQIGRIKLDLQAMSVVRNGVLPATKSPTQACSFCEFKELCELDESGKDWKPMAEGFFDTWDPYAAHRDKE</sequence>
<accession>A7IYE0</accession>
<evidence type="ECO:0000313" key="3">
    <source>
        <dbReference type="Proteomes" id="UP000002414"/>
    </source>
</evidence>
<dbReference type="EMBL" id="DQ499600">
    <property type="protein sequence ID" value="ABF57523.1"/>
    <property type="molecule type" value="Genomic_DNA"/>
</dbReference>
<dbReference type="RefSeq" id="YP_001468971.1">
    <property type="nucleotide sequence ID" value="NC_009816.1"/>
</dbReference>
<dbReference type="OrthoDB" id="10680at10239"/>
<keyword evidence="3" id="KW-1185">Reference proteome</keyword>
<dbReference type="GeneID" id="5745524"/>